<name>A0A1T4QLH0_9FUSO</name>
<protein>
    <submittedName>
        <fullName evidence="2">Outer membrane protein OmpA</fullName>
    </submittedName>
</protein>
<keyword evidence="1" id="KW-0472">Membrane</keyword>
<keyword evidence="1" id="KW-1133">Transmembrane helix</keyword>
<dbReference type="EMBL" id="FUWX01000026">
    <property type="protein sequence ID" value="SKA04630.1"/>
    <property type="molecule type" value="Genomic_DNA"/>
</dbReference>
<evidence type="ECO:0000256" key="1">
    <source>
        <dbReference type="SAM" id="Phobius"/>
    </source>
</evidence>
<proteinExistence type="predicted"/>
<dbReference type="InterPro" id="IPR036737">
    <property type="entry name" value="OmpA-like_sf"/>
</dbReference>
<organism evidence="2 3">
    <name type="scientific">Cetobacterium ceti</name>
    <dbReference type="NCBI Taxonomy" id="180163"/>
    <lineage>
        <taxon>Bacteria</taxon>
        <taxon>Fusobacteriati</taxon>
        <taxon>Fusobacteriota</taxon>
        <taxon>Fusobacteriia</taxon>
        <taxon>Fusobacteriales</taxon>
        <taxon>Fusobacteriaceae</taxon>
        <taxon>Cetobacterium</taxon>
    </lineage>
</organism>
<evidence type="ECO:0000313" key="3">
    <source>
        <dbReference type="Proteomes" id="UP000191153"/>
    </source>
</evidence>
<gene>
    <name evidence="2" type="ORF">SAMN02745174_02370</name>
</gene>
<sequence>MSKYIENDDFWPSISDLMSGLMIIFMFIAIAFMSQVTKEKKSMTDLAQEYKKIKISIYEELFKEFQTDLNQWNAYIDQETLSIKFREPDIFFEQGSSELNYRFKEILDSFFPRYIGILNSSKFQQEIEEVRIEGHTSTEWTKNSTPIDAYFKNMELSQNRTRSTLHYVMTLDSMKSHEKFMIEKVTANGLSYSKKIMIDGVEDKKMSRRVEFRIRTKAEQKIDQILAKAHKERGLQHEIN</sequence>
<accession>A0A1T4QLH0</accession>
<dbReference type="SUPFAM" id="SSF103088">
    <property type="entry name" value="OmpA-like"/>
    <property type="match status" value="1"/>
</dbReference>
<dbReference type="Gene3D" id="3.30.1330.60">
    <property type="entry name" value="OmpA-like domain"/>
    <property type="match status" value="1"/>
</dbReference>
<evidence type="ECO:0000313" key="2">
    <source>
        <dbReference type="EMBL" id="SKA04630.1"/>
    </source>
</evidence>
<reference evidence="2 3" key="1">
    <citation type="submission" date="2017-02" db="EMBL/GenBank/DDBJ databases">
        <authorList>
            <person name="Peterson S.W."/>
        </authorList>
    </citation>
    <scope>NUCLEOTIDE SEQUENCE [LARGE SCALE GENOMIC DNA]</scope>
    <source>
        <strain evidence="2 3">ATCC 700028</strain>
    </source>
</reference>
<dbReference type="STRING" id="180163.SAMN02745174_02370"/>
<keyword evidence="3" id="KW-1185">Reference proteome</keyword>
<dbReference type="AlphaFoldDB" id="A0A1T4QLH0"/>
<feature type="transmembrane region" description="Helical" evidence="1">
    <location>
        <begin position="17"/>
        <end position="34"/>
    </location>
</feature>
<dbReference type="RefSeq" id="WP_078694797.1">
    <property type="nucleotide sequence ID" value="NZ_FUWX01000026.1"/>
</dbReference>
<keyword evidence="1" id="KW-0812">Transmembrane</keyword>
<dbReference type="Proteomes" id="UP000191153">
    <property type="component" value="Unassembled WGS sequence"/>
</dbReference>
<dbReference type="OrthoDB" id="9805566at2"/>